<feature type="domain" description="Rad50/SbcC-type AAA" evidence="2">
    <location>
        <begin position="261"/>
        <end position="494"/>
    </location>
</feature>
<evidence type="ECO:0000259" key="2">
    <source>
        <dbReference type="Pfam" id="PF13476"/>
    </source>
</evidence>
<reference evidence="3" key="1">
    <citation type="journal article" date="2018" name="Genome Biol.">
        <title>SKESA: strategic k-mer extension for scrupulous assemblies.</title>
        <authorList>
            <person name="Souvorov A."/>
            <person name="Agarwala R."/>
            <person name="Lipman D.J."/>
        </authorList>
    </citation>
    <scope>NUCLEOTIDE SEQUENCE</scope>
    <source>
        <strain evidence="3">CAV1698</strain>
    </source>
</reference>
<dbReference type="GO" id="GO:0006302">
    <property type="term" value="P:double-strand break repair"/>
    <property type="evidence" value="ECO:0007669"/>
    <property type="project" value="InterPro"/>
</dbReference>
<dbReference type="Gene3D" id="3.20.20.140">
    <property type="entry name" value="Metal-dependent hydrolases"/>
    <property type="match status" value="1"/>
</dbReference>
<dbReference type="PANTHER" id="PTHR32182:SF22">
    <property type="entry name" value="ATP-DEPENDENT ENDONUCLEASE, OLD FAMILY-RELATED"/>
    <property type="match status" value="1"/>
</dbReference>
<dbReference type="SUPFAM" id="SSF52540">
    <property type="entry name" value="P-loop containing nucleoside triphosphate hydrolases"/>
    <property type="match status" value="1"/>
</dbReference>
<dbReference type="NCBIfam" id="NF045780">
    <property type="entry name" value="TrlF_fam_ATP"/>
    <property type="match status" value="1"/>
</dbReference>
<dbReference type="Proteomes" id="UP000862426">
    <property type="component" value="Unassembled WGS sequence"/>
</dbReference>
<proteinExistence type="predicted"/>
<sequence length="883" mass="98770">MSVNWTKADFFKCALQVNPAGYSKYRGRESLSEDTYNQQLLEACLEAGIQVVGIADHGAVDAVDRLRQLFNEHGIVVFPGFEVCSSEKIHFVCLFDENRTVQELERCLSNLGYENPDDCTSPSKLSAVQIIEKVDGMGGFIFAAHSTNDNGVLKCRMNHVWKERALLAAQIPGTVDDLKGVEDDFYRKAILNKLPDYRRERPIAIINAADVAQPEEIKTVGASCLIKMTRPCFSSFKQAFLDPESRVRLNADKPHSYASAIENIRFTGGYLDETDITFSDHLNAVIGGRGTGKSTLLEAIRFALGKQPFGDSAQKQHSAIIKSNLGNGSLVQLQVRSAVMQGRAFTISRKFGGQSIVTDSEGNVSPYSPDDLLPGLELYGQNEIYEMTRDAQSRNRLVERFLEGDHSQYDVIINKALSRLGESRLAILNALEQKAEAELEVARLPKLLEQAEQFKQLGLDEKLKIVPLLEKEKQLSLRHQEELSGLKDALLTLKDSLPDLAYLSDGVINVLPHHSLLLQQRDVLQRTQKQVAILVQQLDEIVQRSSAELAPLQLELSGLIGAEEAQLEKAFKDIPASQGKSGRQIGADYQTLLRQIASIRPKATALENRQKQLDELYQQRKRLLLELIQARSQRSAALAKSVKRLNRKLDEKVRLNLQPEGDRQPLLHFLEQCNLEGVGSRRLAWVLEHDFTPENLVESIRRGEQALHNARWGITPTVAQALLRLSEKQLLELEALSLPDTIQIELNVMHDGGGIFWRHIDELSTGQQCTAVLHLLLLENQDPLILDQPEDNLDNAFIAERIVTELRKAKLSRQFLFATHNANIPVFGDAEWIGVLSVGEGKGRILPEQQGAIDLPEIQRLAANILEGGQSAFNQRREKYGFK</sequence>
<feature type="coiled-coil region" evidence="1">
    <location>
        <begin position="606"/>
        <end position="633"/>
    </location>
</feature>
<dbReference type="Pfam" id="PF13476">
    <property type="entry name" value="AAA_23"/>
    <property type="match status" value="1"/>
</dbReference>
<dbReference type="GO" id="GO:0000731">
    <property type="term" value="P:DNA synthesis involved in DNA repair"/>
    <property type="evidence" value="ECO:0007669"/>
    <property type="project" value="TreeGrafter"/>
</dbReference>
<dbReference type="SUPFAM" id="SSF89550">
    <property type="entry name" value="PHP domain-like"/>
    <property type="match status" value="1"/>
</dbReference>
<name>A0A9C7QNU2_CITAM</name>
<comment type="caution">
    <text evidence="3">The sequence shown here is derived from an EMBL/GenBank/DDBJ whole genome shotgun (WGS) entry which is preliminary data.</text>
</comment>
<dbReference type="InterPro" id="IPR054787">
    <property type="entry name" value="TrlF_ATPase"/>
</dbReference>
<dbReference type="InterPro" id="IPR038729">
    <property type="entry name" value="Rad50/SbcC_AAA"/>
</dbReference>
<keyword evidence="1" id="KW-0175">Coiled coil</keyword>
<organism evidence="3 4">
    <name type="scientific">Citrobacter amalonaticus</name>
    <dbReference type="NCBI Taxonomy" id="35703"/>
    <lineage>
        <taxon>Bacteria</taxon>
        <taxon>Pseudomonadati</taxon>
        <taxon>Pseudomonadota</taxon>
        <taxon>Gammaproteobacteria</taxon>
        <taxon>Enterobacterales</taxon>
        <taxon>Enterobacteriaceae</taxon>
        <taxon>Citrobacter</taxon>
    </lineage>
</organism>
<dbReference type="EMBL" id="DACYAJ020000014">
    <property type="protein sequence ID" value="HCD1255885.1"/>
    <property type="molecule type" value="Genomic_DNA"/>
</dbReference>
<evidence type="ECO:0000313" key="3">
    <source>
        <dbReference type="EMBL" id="HCD1255885.1"/>
    </source>
</evidence>
<gene>
    <name evidence="3" type="ORF">JD854_RS12590</name>
</gene>
<dbReference type="GO" id="GO:0016887">
    <property type="term" value="F:ATP hydrolysis activity"/>
    <property type="evidence" value="ECO:0007669"/>
    <property type="project" value="InterPro"/>
</dbReference>
<reference evidence="3" key="2">
    <citation type="submission" date="2022-05" db="EMBL/GenBank/DDBJ databases">
        <authorList>
            <consortium name="NCBI Pathogen Detection Project"/>
        </authorList>
    </citation>
    <scope>NUCLEOTIDE SEQUENCE</scope>
    <source>
        <strain evidence="3">CAV1698</strain>
    </source>
</reference>
<accession>A0A9C7QNU2</accession>
<dbReference type="InterPro" id="IPR027417">
    <property type="entry name" value="P-loop_NTPase"/>
</dbReference>
<dbReference type="Gene3D" id="3.40.50.300">
    <property type="entry name" value="P-loop containing nucleotide triphosphate hydrolases"/>
    <property type="match status" value="2"/>
</dbReference>
<evidence type="ECO:0000256" key="1">
    <source>
        <dbReference type="SAM" id="Coils"/>
    </source>
</evidence>
<protein>
    <submittedName>
        <fullName evidence="3">AAA family ATPase</fullName>
    </submittedName>
</protein>
<dbReference type="PANTHER" id="PTHR32182">
    <property type="entry name" value="DNA REPLICATION AND REPAIR PROTEIN RECF"/>
    <property type="match status" value="1"/>
</dbReference>
<dbReference type="AlphaFoldDB" id="A0A9C7QNU2"/>
<dbReference type="InterPro" id="IPR016195">
    <property type="entry name" value="Pol/histidinol_Pase-like"/>
</dbReference>
<evidence type="ECO:0000313" key="4">
    <source>
        <dbReference type="Proteomes" id="UP000862426"/>
    </source>
</evidence>